<protein>
    <recommendedName>
        <fullName evidence="8">Abasic site processing protein</fullName>
        <ecNumber evidence="8">3.4.-.-</ecNumber>
    </recommendedName>
</protein>
<dbReference type="eggNOG" id="COG2135">
    <property type="taxonomic scope" value="Bacteria"/>
</dbReference>
<dbReference type="EMBL" id="ATAX01000036">
    <property type="protein sequence ID" value="EWM52377.1"/>
    <property type="molecule type" value="Genomic_DNA"/>
</dbReference>
<evidence type="ECO:0000256" key="5">
    <source>
        <dbReference type="ARBA" id="ARBA00023124"/>
    </source>
</evidence>
<dbReference type="PANTHER" id="PTHR13604">
    <property type="entry name" value="DC12-RELATED"/>
    <property type="match status" value="1"/>
</dbReference>
<comment type="caution">
    <text evidence="9">The sequence shown here is derived from an EMBL/GenBank/DDBJ whole genome shotgun (WGS) entry which is preliminary data.</text>
</comment>
<dbReference type="OrthoDB" id="9782620at2"/>
<dbReference type="GO" id="GO:0008233">
    <property type="term" value="F:peptidase activity"/>
    <property type="evidence" value="ECO:0007669"/>
    <property type="project" value="UniProtKB-KW"/>
</dbReference>
<keyword evidence="5" id="KW-0190">Covalent protein-DNA linkage</keyword>
<keyword evidence="3" id="KW-0227">DNA damage</keyword>
<gene>
    <name evidence="9" type="ORF">RF007C_13585</name>
</gene>
<comment type="similarity">
    <text evidence="1 8">Belongs to the SOS response-associated peptidase family.</text>
</comment>
<dbReference type="GO" id="GO:0106300">
    <property type="term" value="P:protein-DNA covalent cross-linking repair"/>
    <property type="evidence" value="ECO:0007669"/>
    <property type="project" value="InterPro"/>
</dbReference>
<dbReference type="EC" id="3.4.-.-" evidence="8"/>
<evidence type="ECO:0000256" key="2">
    <source>
        <dbReference type="ARBA" id="ARBA00022670"/>
    </source>
</evidence>
<reference evidence="9 10" key="1">
    <citation type="journal article" date="2014" name="PLoS ONE">
        <title>Rumen cellulosomics: divergent fiber-degrading strategies revealed by comparative genome-wide analysis of six ruminococcal strains.</title>
        <authorList>
            <person name="Dassa B."/>
            <person name="Borovok I."/>
            <person name="Ruimy-Israeli V."/>
            <person name="Lamed R."/>
            <person name="Flint H.J."/>
            <person name="Duncan S.H."/>
            <person name="Henrissat B."/>
            <person name="Coutinho P."/>
            <person name="Morrison M."/>
            <person name="Mosoni P."/>
            <person name="Yeoman C.J."/>
            <person name="White B.A."/>
            <person name="Bayer E.A."/>
        </authorList>
    </citation>
    <scope>NUCLEOTIDE SEQUENCE [LARGE SCALE GENOMIC DNA]</scope>
    <source>
        <strain evidence="9 10">007c</strain>
    </source>
</reference>
<keyword evidence="2 8" id="KW-0645">Protease</keyword>
<evidence type="ECO:0000313" key="10">
    <source>
        <dbReference type="Proteomes" id="UP000019365"/>
    </source>
</evidence>
<accession>W7UVL9</accession>
<proteinExistence type="inferred from homology"/>
<evidence type="ECO:0000256" key="6">
    <source>
        <dbReference type="ARBA" id="ARBA00023125"/>
    </source>
</evidence>
<dbReference type="Pfam" id="PF02586">
    <property type="entry name" value="SRAP"/>
    <property type="match status" value="1"/>
</dbReference>
<dbReference type="InterPro" id="IPR036590">
    <property type="entry name" value="SRAP-like"/>
</dbReference>
<evidence type="ECO:0000256" key="8">
    <source>
        <dbReference type="RuleBase" id="RU364100"/>
    </source>
</evidence>
<dbReference type="PANTHER" id="PTHR13604:SF0">
    <property type="entry name" value="ABASIC SITE PROCESSING PROTEIN HMCES"/>
    <property type="match status" value="1"/>
</dbReference>
<dbReference type="GO" id="GO:0006508">
    <property type="term" value="P:proteolysis"/>
    <property type="evidence" value="ECO:0007669"/>
    <property type="project" value="UniProtKB-KW"/>
</dbReference>
<dbReference type="InterPro" id="IPR003738">
    <property type="entry name" value="SRAP"/>
</dbReference>
<keyword evidence="10" id="KW-1185">Reference proteome</keyword>
<evidence type="ECO:0000256" key="3">
    <source>
        <dbReference type="ARBA" id="ARBA00022763"/>
    </source>
</evidence>
<dbReference type="Gene3D" id="3.90.1680.10">
    <property type="entry name" value="SOS response associated peptidase-like"/>
    <property type="match status" value="1"/>
</dbReference>
<dbReference type="GO" id="GO:0016829">
    <property type="term" value="F:lyase activity"/>
    <property type="evidence" value="ECO:0007669"/>
    <property type="project" value="UniProtKB-KW"/>
</dbReference>
<keyword evidence="7" id="KW-0456">Lyase</keyword>
<keyword evidence="6" id="KW-0238">DNA-binding</keyword>
<organism evidence="9 10">
    <name type="scientific">Ruminococcus flavefaciens 007c</name>
    <dbReference type="NCBI Taxonomy" id="1341157"/>
    <lineage>
        <taxon>Bacteria</taxon>
        <taxon>Bacillati</taxon>
        <taxon>Bacillota</taxon>
        <taxon>Clostridia</taxon>
        <taxon>Eubacteriales</taxon>
        <taxon>Oscillospiraceae</taxon>
        <taxon>Ruminococcus</taxon>
    </lineage>
</organism>
<dbReference type="Proteomes" id="UP000019365">
    <property type="component" value="Unassembled WGS sequence"/>
</dbReference>
<dbReference type="GO" id="GO:0003697">
    <property type="term" value="F:single-stranded DNA binding"/>
    <property type="evidence" value="ECO:0007669"/>
    <property type="project" value="InterPro"/>
</dbReference>
<name>W7UVL9_RUMFL</name>
<evidence type="ECO:0000256" key="7">
    <source>
        <dbReference type="ARBA" id="ARBA00023239"/>
    </source>
</evidence>
<evidence type="ECO:0000256" key="4">
    <source>
        <dbReference type="ARBA" id="ARBA00022801"/>
    </source>
</evidence>
<dbReference type="PATRIC" id="fig|1341157.4.peg.3149"/>
<evidence type="ECO:0000313" key="9">
    <source>
        <dbReference type="EMBL" id="EWM52377.1"/>
    </source>
</evidence>
<evidence type="ECO:0000256" key="1">
    <source>
        <dbReference type="ARBA" id="ARBA00008136"/>
    </source>
</evidence>
<keyword evidence="4 8" id="KW-0378">Hydrolase</keyword>
<dbReference type="SUPFAM" id="SSF143081">
    <property type="entry name" value="BB1717-like"/>
    <property type="match status" value="1"/>
</dbReference>
<dbReference type="AlphaFoldDB" id="W7UVL9"/>
<sequence length="228" mass="26382">MCMSLRIEPKEMAEVLIKIRKMSFALEMSIKLGKSLSMSGDLYPSDIAPVLAPNKYGKMTIFPMAWGFTHQATTKPLANCRVETADTKALWKDSWYRRRCVIPASWYYEWGYPLYDEDSRSMVEHRNTKKIKFAIQTEGSDITYIAGLYRYEEHSGMQVPMFSVLTKEAVGTVRDIHDRMPLILDKEDVKEWIRPDGDPFNIAERALTNMVFEKAVEYHKSPTEFITA</sequence>